<protein>
    <submittedName>
        <fullName evidence="2">Alpha/beta hydrolase</fullName>
    </submittedName>
</protein>
<organism evidence="2 3">
    <name type="scientific">Peptoniphilus equinus</name>
    <dbReference type="NCBI Taxonomy" id="3016343"/>
    <lineage>
        <taxon>Bacteria</taxon>
        <taxon>Bacillati</taxon>
        <taxon>Bacillota</taxon>
        <taxon>Tissierellia</taxon>
        <taxon>Tissierellales</taxon>
        <taxon>Peptoniphilaceae</taxon>
        <taxon>Peptoniphilus</taxon>
    </lineage>
</organism>
<name>A0ABY7QUX7_9FIRM</name>
<sequence length="207" mass="23318">MTYVFIHGLGQTSSSWDKVITHLPTDIPIYRPSLSDMVKGKQMTYQNLYNTFESECTYMKMPLHLCGISLGAILALQYTLYNPQKVASVILIAPQYKMPRLLLRLQNIMFHALPQRAFRSTAFSKRDTIALTTSMKEIDFTALLKKITCPAFIVCGQKDRANQNAARNLANTMPNATLCFVEGAGHEVNIEAPIALAYLIKDAWFYA</sequence>
<evidence type="ECO:0000313" key="3">
    <source>
        <dbReference type="Proteomes" id="UP001210339"/>
    </source>
</evidence>
<accession>A0ABY7QUX7</accession>
<proteinExistence type="predicted"/>
<gene>
    <name evidence="2" type="ORF">O6R05_07510</name>
</gene>
<dbReference type="Gene3D" id="3.40.50.1820">
    <property type="entry name" value="alpha/beta hydrolase"/>
    <property type="match status" value="1"/>
</dbReference>
<dbReference type="EMBL" id="CP115667">
    <property type="protein sequence ID" value="WBW49840.1"/>
    <property type="molecule type" value="Genomic_DNA"/>
</dbReference>
<dbReference type="PANTHER" id="PTHR43689:SF8">
    <property type="entry name" value="ALPHA_BETA-HYDROLASES SUPERFAMILY PROTEIN"/>
    <property type="match status" value="1"/>
</dbReference>
<evidence type="ECO:0000313" key="2">
    <source>
        <dbReference type="EMBL" id="WBW49840.1"/>
    </source>
</evidence>
<dbReference type="RefSeq" id="WP_271191371.1">
    <property type="nucleotide sequence ID" value="NZ_CP115667.1"/>
</dbReference>
<dbReference type="SUPFAM" id="SSF53474">
    <property type="entry name" value="alpha/beta-Hydrolases"/>
    <property type="match status" value="1"/>
</dbReference>
<feature type="domain" description="AB hydrolase-1" evidence="1">
    <location>
        <begin position="4"/>
        <end position="196"/>
    </location>
</feature>
<keyword evidence="2" id="KW-0378">Hydrolase</keyword>
<dbReference type="GO" id="GO:0016787">
    <property type="term" value="F:hydrolase activity"/>
    <property type="evidence" value="ECO:0007669"/>
    <property type="project" value="UniProtKB-KW"/>
</dbReference>
<dbReference type="InterPro" id="IPR029058">
    <property type="entry name" value="AB_hydrolase_fold"/>
</dbReference>
<dbReference type="InterPro" id="IPR000073">
    <property type="entry name" value="AB_hydrolase_1"/>
</dbReference>
<reference evidence="2 3" key="1">
    <citation type="submission" date="2023-01" db="EMBL/GenBank/DDBJ databases">
        <authorList>
            <person name="Lee S.H."/>
            <person name="Jung H.S."/>
            <person name="Yun J.U."/>
        </authorList>
    </citation>
    <scope>NUCLEOTIDE SEQUENCE [LARGE SCALE GENOMIC DNA]</scope>
    <source>
        <strain evidence="2 3">CBA3646</strain>
    </source>
</reference>
<dbReference type="Pfam" id="PF12697">
    <property type="entry name" value="Abhydrolase_6"/>
    <property type="match status" value="1"/>
</dbReference>
<dbReference type="PANTHER" id="PTHR43689">
    <property type="entry name" value="HYDROLASE"/>
    <property type="match status" value="1"/>
</dbReference>
<evidence type="ECO:0000259" key="1">
    <source>
        <dbReference type="Pfam" id="PF12697"/>
    </source>
</evidence>
<keyword evidence="3" id="KW-1185">Reference proteome</keyword>
<dbReference type="Proteomes" id="UP001210339">
    <property type="component" value="Chromosome"/>
</dbReference>